<dbReference type="RefSeq" id="WP_380015385.1">
    <property type="nucleotide sequence ID" value="NZ_JBHLYR010000062.1"/>
</dbReference>
<protein>
    <submittedName>
        <fullName evidence="1">Uncharacterized protein</fullName>
    </submittedName>
</protein>
<reference evidence="1 2" key="1">
    <citation type="submission" date="2024-09" db="EMBL/GenBank/DDBJ databases">
        <authorList>
            <person name="Sun Q."/>
            <person name="Mori K."/>
        </authorList>
    </citation>
    <scope>NUCLEOTIDE SEQUENCE [LARGE SCALE GENOMIC DNA]</scope>
    <source>
        <strain evidence="1 2">JCM 13503</strain>
    </source>
</reference>
<comment type="caution">
    <text evidence="1">The sequence shown here is derived from an EMBL/GenBank/DDBJ whole genome shotgun (WGS) entry which is preliminary data.</text>
</comment>
<proteinExistence type="predicted"/>
<name>A0ABV6B426_9DEIO</name>
<evidence type="ECO:0000313" key="2">
    <source>
        <dbReference type="Proteomes" id="UP001589733"/>
    </source>
</evidence>
<sequence length="105" mass="11374">MISGKTREAVLAVAKRLAQQAITHAAGIPGNVSGAVREDAAAEYIEDRVRDEVEARDHLIPTIGKYLDLPLADLAQRGAERLIIRAFVKQVYTADALRRLSGPAL</sequence>
<organism evidence="1 2">
    <name type="scientific">Deinococcus oregonensis</name>
    <dbReference type="NCBI Taxonomy" id="1805970"/>
    <lineage>
        <taxon>Bacteria</taxon>
        <taxon>Thermotogati</taxon>
        <taxon>Deinococcota</taxon>
        <taxon>Deinococci</taxon>
        <taxon>Deinococcales</taxon>
        <taxon>Deinococcaceae</taxon>
        <taxon>Deinococcus</taxon>
    </lineage>
</organism>
<dbReference type="Proteomes" id="UP001589733">
    <property type="component" value="Unassembled WGS sequence"/>
</dbReference>
<gene>
    <name evidence="1" type="ORF">ACFFLM_21250</name>
</gene>
<dbReference type="EMBL" id="JBHLYR010000062">
    <property type="protein sequence ID" value="MFB9994487.1"/>
    <property type="molecule type" value="Genomic_DNA"/>
</dbReference>
<accession>A0ABV6B426</accession>
<keyword evidence="2" id="KW-1185">Reference proteome</keyword>
<evidence type="ECO:0000313" key="1">
    <source>
        <dbReference type="EMBL" id="MFB9994487.1"/>
    </source>
</evidence>